<evidence type="ECO:0000256" key="2">
    <source>
        <dbReference type="RuleBase" id="RU362080"/>
    </source>
</evidence>
<dbReference type="Proteomes" id="UP000441717">
    <property type="component" value="Unassembled WGS sequence"/>
</dbReference>
<accession>A0A6N7ING9</accession>
<feature type="compositionally biased region" description="Basic and acidic residues" evidence="3">
    <location>
        <begin position="74"/>
        <end position="85"/>
    </location>
</feature>
<organism evidence="4 5">
    <name type="scientific">Desulfofundulus thermobenzoicus</name>
    <dbReference type="NCBI Taxonomy" id="29376"/>
    <lineage>
        <taxon>Bacteria</taxon>
        <taxon>Bacillati</taxon>
        <taxon>Bacillota</taxon>
        <taxon>Clostridia</taxon>
        <taxon>Eubacteriales</taxon>
        <taxon>Peptococcaceae</taxon>
        <taxon>Desulfofundulus</taxon>
    </lineage>
</organism>
<dbReference type="Gene3D" id="3.40.1620.10">
    <property type="entry name" value="YefM-like domain"/>
    <property type="match status" value="1"/>
</dbReference>
<dbReference type="EMBL" id="WHYR01000008">
    <property type="protein sequence ID" value="MQL51555.1"/>
    <property type="molecule type" value="Genomic_DNA"/>
</dbReference>
<gene>
    <name evidence="4" type="ORF">GFC01_04605</name>
</gene>
<dbReference type="OrthoDB" id="33091at2"/>
<evidence type="ECO:0000256" key="3">
    <source>
        <dbReference type="SAM" id="MobiDB-lite"/>
    </source>
</evidence>
<name>A0A6N7ING9_9FIRM</name>
<dbReference type="AlphaFoldDB" id="A0A6N7ING9"/>
<feature type="region of interest" description="Disordered" evidence="3">
    <location>
        <begin position="70"/>
        <end position="91"/>
    </location>
</feature>
<dbReference type="NCBIfam" id="TIGR01552">
    <property type="entry name" value="phd_fam"/>
    <property type="match status" value="1"/>
</dbReference>
<keyword evidence="5" id="KW-1185">Reference proteome</keyword>
<comment type="similarity">
    <text evidence="1 2">Belongs to the phD/YefM antitoxin family.</text>
</comment>
<dbReference type="Pfam" id="PF02604">
    <property type="entry name" value="PhdYeFM_antitox"/>
    <property type="match status" value="1"/>
</dbReference>
<dbReference type="SUPFAM" id="SSF143120">
    <property type="entry name" value="YefM-like"/>
    <property type="match status" value="1"/>
</dbReference>
<comment type="function">
    <text evidence="2">Antitoxin component of a type II toxin-antitoxin (TA) system.</text>
</comment>
<dbReference type="InterPro" id="IPR006442">
    <property type="entry name" value="Antitoxin_Phd/YefM"/>
</dbReference>
<sequence length="91" mass="10396">MHVQNMNIVEAKKNFTKLVAGVLRENRGFVITKRGRPAALLLPYRYYEGIQRFSASQKILAVRQHFAGGTTAEEAYRRSREELENGARNSN</sequence>
<protein>
    <recommendedName>
        <fullName evidence="2">Antitoxin</fullName>
    </recommendedName>
</protein>
<evidence type="ECO:0000256" key="1">
    <source>
        <dbReference type="ARBA" id="ARBA00009981"/>
    </source>
</evidence>
<reference evidence="4 5" key="1">
    <citation type="submission" date="2019-10" db="EMBL/GenBank/DDBJ databases">
        <title>Comparative genomics of sulfur disproportionating microorganisms.</title>
        <authorList>
            <person name="Ward L.M."/>
            <person name="Bertran E."/>
            <person name="Johnston D."/>
        </authorList>
    </citation>
    <scope>NUCLEOTIDE SEQUENCE [LARGE SCALE GENOMIC DNA]</scope>
    <source>
        <strain evidence="4 5">DSM 14055</strain>
    </source>
</reference>
<dbReference type="InterPro" id="IPR036165">
    <property type="entry name" value="YefM-like_sf"/>
</dbReference>
<comment type="caution">
    <text evidence="4">The sequence shown here is derived from an EMBL/GenBank/DDBJ whole genome shotgun (WGS) entry which is preliminary data.</text>
</comment>
<evidence type="ECO:0000313" key="4">
    <source>
        <dbReference type="EMBL" id="MQL51555.1"/>
    </source>
</evidence>
<proteinExistence type="inferred from homology"/>
<dbReference type="RefSeq" id="WP_152945474.1">
    <property type="nucleotide sequence ID" value="NZ_WHYR01000008.1"/>
</dbReference>
<evidence type="ECO:0000313" key="5">
    <source>
        <dbReference type="Proteomes" id="UP000441717"/>
    </source>
</evidence>